<sequence length="321" mass="34795">MMASRALWRSLRCTGSGSRAAVLARTGRSLRFNTTTTTTTSATSSSDTTAVPPPPPATESEQQNEGAASQANPPASTNTTGFVVPNDVPPVRFVQRYSVEPINHMLAIRTARAYSISNETLRAHIKVSMHDKTKKKGRPRDPIRGMVILPHLFKPAQKVIVFARGKDIDDALEAGATAAGLTDLMEQVVDGDIDFDVALATADVMRDIRAAGRSLRQRMPSAKNGTIVENVKEAVLRFSRGMLYRTDAHGNVNIGFGKADQSMDVLQENLLALTENVLEHNLGARDKFIEQMYISSDHARSGGLEIRRSDLLSALAASKNA</sequence>
<protein>
    <recommendedName>
        <fullName evidence="7">50S ribosomal protein L1</fullName>
    </recommendedName>
</protein>
<feature type="compositionally biased region" description="Polar residues" evidence="4">
    <location>
        <begin position="61"/>
        <end position="81"/>
    </location>
</feature>
<dbReference type="PANTHER" id="PTHR36427:SF3">
    <property type="entry name" value="LARGE RIBOSOMAL SUBUNIT PROTEIN UL1M"/>
    <property type="match status" value="1"/>
</dbReference>
<evidence type="ECO:0000313" key="6">
    <source>
        <dbReference type="Proteomes" id="UP000007799"/>
    </source>
</evidence>
<keyword evidence="2" id="KW-0689">Ribosomal protein</keyword>
<comment type="similarity">
    <text evidence="1">Belongs to the universal ribosomal protein uL1 family.</text>
</comment>
<dbReference type="OMA" id="ALAVNTW"/>
<evidence type="ECO:0008006" key="7">
    <source>
        <dbReference type="Google" id="ProtNLM"/>
    </source>
</evidence>
<dbReference type="GO" id="GO:1990904">
    <property type="term" value="C:ribonucleoprotein complex"/>
    <property type="evidence" value="ECO:0007669"/>
    <property type="project" value="UniProtKB-KW"/>
</dbReference>
<name>F2U608_SALR5</name>
<dbReference type="Gene3D" id="3.40.50.790">
    <property type="match status" value="1"/>
</dbReference>
<evidence type="ECO:0000256" key="3">
    <source>
        <dbReference type="ARBA" id="ARBA00023274"/>
    </source>
</evidence>
<dbReference type="Gene3D" id="3.30.190.20">
    <property type="match status" value="1"/>
</dbReference>
<dbReference type="EMBL" id="GL832962">
    <property type="protein sequence ID" value="EGD82949.1"/>
    <property type="molecule type" value="Genomic_DNA"/>
</dbReference>
<evidence type="ECO:0000313" key="5">
    <source>
        <dbReference type="EMBL" id="EGD82949.1"/>
    </source>
</evidence>
<dbReference type="PANTHER" id="PTHR36427">
    <property type="entry name" value="54S RIBOSOMAL PROTEIN L1, MITOCHONDRIAL"/>
    <property type="match status" value="1"/>
</dbReference>
<accession>F2U608</accession>
<dbReference type="InterPro" id="IPR028364">
    <property type="entry name" value="Ribosomal_uL1/biogenesis"/>
</dbReference>
<gene>
    <name evidence="5" type="ORF">PTSG_03584</name>
</gene>
<dbReference type="SUPFAM" id="SSF56808">
    <property type="entry name" value="Ribosomal protein L1"/>
    <property type="match status" value="1"/>
</dbReference>
<keyword evidence="6" id="KW-1185">Reference proteome</keyword>
<dbReference type="RefSeq" id="XP_004995313.1">
    <property type="nucleotide sequence ID" value="XM_004995256.1"/>
</dbReference>
<reference evidence="5" key="1">
    <citation type="submission" date="2009-08" db="EMBL/GenBank/DDBJ databases">
        <title>Annotation of Salpingoeca rosetta.</title>
        <authorList>
            <consortium name="The Broad Institute Genome Sequencing Platform"/>
            <person name="Russ C."/>
            <person name="Cuomo C."/>
            <person name="Burger G."/>
            <person name="Gray M.W."/>
            <person name="Holland P.W.H."/>
            <person name="King N."/>
            <person name="Lang F.B.F."/>
            <person name="Roger A.J."/>
            <person name="Ruiz-Trillo I."/>
            <person name="Young S.K."/>
            <person name="Zeng Q."/>
            <person name="Gargeya S."/>
            <person name="Alvarado L."/>
            <person name="Berlin A."/>
            <person name="Chapman S.B."/>
            <person name="Chen Z."/>
            <person name="Freedman E."/>
            <person name="Gellesch M."/>
            <person name="Goldberg J."/>
            <person name="Griggs A."/>
            <person name="Gujja S."/>
            <person name="Heilman E."/>
            <person name="Heiman D."/>
            <person name="Howarth C."/>
            <person name="Mehta T."/>
            <person name="Neiman D."/>
            <person name="Pearson M."/>
            <person name="Roberts A."/>
            <person name="Saif S."/>
            <person name="Shea T."/>
            <person name="Shenoy N."/>
            <person name="Sisk P."/>
            <person name="Stolte C."/>
            <person name="Sykes S."/>
            <person name="White J."/>
            <person name="Yandava C."/>
            <person name="Haas B."/>
            <person name="Nusbaum C."/>
            <person name="Birren B."/>
        </authorList>
    </citation>
    <scope>NUCLEOTIDE SEQUENCE [LARGE SCALE GENOMIC DNA]</scope>
    <source>
        <strain evidence="5">ATCC 50818</strain>
    </source>
</reference>
<dbReference type="InterPro" id="IPR016095">
    <property type="entry name" value="Ribosomal_uL1_3-a/b-sand"/>
</dbReference>
<dbReference type="AlphaFoldDB" id="F2U608"/>
<dbReference type="STRING" id="946362.F2U608"/>
<dbReference type="GeneID" id="16075894"/>
<proteinExistence type="inferred from homology"/>
<dbReference type="InParanoid" id="F2U608"/>
<organism evidence="6">
    <name type="scientific">Salpingoeca rosetta (strain ATCC 50818 / BSB-021)</name>
    <dbReference type="NCBI Taxonomy" id="946362"/>
    <lineage>
        <taxon>Eukaryota</taxon>
        <taxon>Choanoflagellata</taxon>
        <taxon>Craspedida</taxon>
        <taxon>Salpingoecidae</taxon>
        <taxon>Salpingoeca</taxon>
    </lineage>
</organism>
<dbReference type="eggNOG" id="KOG1569">
    <property type="taxonomic scope" value="Eukaryota"/>
</dbReference>
<dbReference type="CDD" id="cd00403">
    <property type="entry name" value="Ribosomal_L1"/>
    <property type="match status" value="1"/>
</dbReference>
<dbReference type="GO" id="GO:0005840">
    <property type="term" value="C:ribosome"/>
    <property type="evidence" value="ECO:0007669"/>
    <property type="project" value="UniProtKB-KW"/>
</dbReference>
<dbReference type="Pfam" id="PF00687">
    <property type="entry name" value="Ribosomal_L1"/>
    <property type="match status" value="1"/>
</dbReference>
<feature type="compositionally biased region" description="Low complexity" evidence="4">
    <location>
        <begin position="34"/>
        <end position="50"/>
    </location>
</feature>
<keyword evidence="3" id="KW-0687">Ribonucleoprotein</keyword>
<dbReference type="InterPro" id="IPR023674">
    <property type="entry name" value="Ribosomal_uL1-like"/>
</dbReference>
<dbReference type="KEGG" id="sre:PTSG_03584"/>
<evidence type="ECO:0000256" key="4">
    <source>
        <dbReference type="SAM" id="MobiDB-lite"/>
    </source>
</evidence>
<dbReference type="OrthoDB" id="1747252at2759"/>
<feature type="region of interest" description="Disordered" evidence="4">
    <location>
        <begin position="32"/>
        <end position="85"/>
    </location>
</feature>
<evidence type="ECO:0000256" key="2">
    <source>
        <dbReference type="ARBA" id="ARBA00022980"/>
    </source>
</evidence>
<dbReference type="Proteomes" id="UP000007799">
    <property type="component" value="Unassembled WGS sequence"/>
</dbReference>
<evidence type="ECO:0000256" key="1">
    <source>
        <dbReference type="ARBA" id="ARBA00010531"/>
    </source>
</evidence>